<comment type="caution">
    <text evidence="1">The sequence shown here is derived from an EMBL/GenBank/DDBJ whole genome shotgun (WGS) entry which is preliminary data.</text>
</comment>
<protein>
    <submittedName>
        <fullName evidence="1">Uncharacterized protein</fullName>
    </submittedName>
</protein>
<evidence type="ECO:0000313" key="1">
    <source>
        <dbReference type="EMBL" id="CAH2408379.1"/>
    </source>
</evidence>
<dbReference type="Proteomes" id="UP001153050">
    <property type="component" value="Unassembled WGS sequence"/>
</dbReference>
<evidence type="ECO:0000313" key="2">
    <source>
        <dbReference type="Proteomes" id="UP001153050"/>
    </source>
</evidence>
<accession>A0ABM9EGE8</accession>
<dbReference type="EMBL" id="CAKXZT010000166">
    <property type="protein sequence ID" value="CAH2408379.1"/>
    <property type="molecule type" value="Genomic_DNA"/>
</dbReference>
<keyword evidence="2" id="KW-1185">Reference proteome</keyword>
<organism evidence="1 2">
    <name type="scientific">Mesorhizobium escarrei</name>
    <dbReference type="NCBI Taxonomy" id="666018"/>
    <lineage>
        <taxon>Bacteria</taxon>
        <taxon>Pseudomonadati</taxon>
        <taxon>Pseudomonadota</taxon>
        <taxon>Alphaproteobacteria</taxon>
        <taxon>Hyphomicrobiales</taxon>
        <taxon>Phyllobacteriaceae</taxon>
        <taxon>Mesorhizobium</taxon>
    </lineage>
</organism>
<sequence>MRGKQHNQPYQRSSHDCSGINGFERQELSDNYVFATCGRLNLIDICVRAGQRTTCRPFRWDALFCRP</sequence>
<proteinExistence type="predicted"/>
<gene>
    <name evidence="1" type="ORF">MES5069_680084</name>
</gene>
<reference evidence="1 2" key="1">
    <citation type="submission" date="2022-03" db="EMBL/GenBank/DDBJ databases">
        <authorList>
            <person name="Brunel B."/>
        </authorList>
    </citation>
    <scope>NUCLEOTIDE SEQUENCE [LARGE SCALE GENOMIC DNA]</scope>
    <source>
        <strain evidence="1">STM5069sample</strain>
    </source>
</reference>
<name>A0ABM9EGE8_9HYPH</name>